<reference evidence="9 10" key="1">
    <citation type="journal article" date="2017" name="Plant Biotechnol. J.">
        <title>A comprehensive draft genome sequence for lupin (Lupinus angustifolius), an emerging health food: insights into plant-microbe interactions and legume evolution.</title>
        <authorList>
            <person name="Hane J.K."/>
            <person name="Ming Y."/>
            <person name="Kamphuis L.G."/>
            <person name="Nelson M.N."/>
            <person name="Garg G."/>
            <person name="Atkins C.A."/>
            <person name="Bayer P.E."/>
            <person name="Bravo A."/>
            <person name="Bringans S."/>
            <person name="Cannon S."/>
            <person name="Edwards D."/>
            <person name="Foley R."/>
            <person name="Gao L.L."/>
            <person name="Harrison M.J."/>
            <person name="Huang W."/>
            <person name="Hurgobin B."/>
            <person name="Li S."/>
            <person name="Liu C.W."/>
            <person name="McGrath A."/>
            <person name="Morahan G."/>
            <person name="Murray J."/>
            <person name="Weller J."/>
            <person name="Jian J."/>
            <person name="Singh K.B."/>
        </authorList>
    </citation>
    <scope>NUCLEOTIDE SEQUENCE [LARGE SCALE GENOMIC DNA]</scope>
    <source>
        <strain evidence="10">cv. Tanjil</strain>
        <tissue evidence="9">Whole plant</tissue>
    </source>
</reference>
<proteinExistence type="predicted"/>
<dbReference type="EC" id="6.3.2.6" evidence="2"/>
<evidence type="ECO:0000313" key="9">
    <source>
        <dbReference type="EMBL" id="OIW04298.1"/>
    </source>
</evidence>
<sequence>MFFQTVKFLFLCLILNIFYSLVYHDILTPTTKAADHDVPVIPEEIIERGLMSLADYEEASAKALSLFEYGQQVTLEHGLVLVDTKYQFGKVHTPDSSRFTSVPFIVT</sequence>
<dbReference type="PANTHER" id="PTHR43700:SF1">
    <property type="entry name" value="PHOSPHORIBOSYLAMINOIMIDAZOLE-SUCCINOCARBOXAMIDE SYNTHASE"/>
    <property type="match status" value="1"/>
</dbReference>
<dbReference type="PANTHER" id="PTHR43700">
    <property type="entry name" value="PHOSPHORIBOSYLAMINOIMIDAZOLE-SUCCINOCARBOXAMIDE SYNTHASE"/>
    <property type="match status" value="1"/>
</dbReference>
<evidence type="ECO:0000259" key="8">
    <source>
        <dbReference type="Pfam" id="PF01259"/>
    </source>
</evidence>
<evidence type="ECO:0000256" key="5">
    <source>
        <dbReference type="ARBA" id="ARBA00022755"/>
    </source>
</evidence>
<accession>A0A4P1R7T3</accession>
<dbReference type="STRING" id="3871.A0A4P1R7T3"/>
<keyword evidence="6" id="KW-0067">ATP-binding</keyword>
<dbReference type="GO" id="GO:0006189">
    <property type="term" value="P:'de novo' IMP biosynthetic process"/>
    <property type="evidence" value="ECO:0007669"/>
    <property type="project" value="UniProtKB-UniPathway"/>
</dbReference>
<keyword evidence="3" id="KW-0436">Ligase</keyword>
<keyword evidence="10" id="KW-1185">Reference proteome</keyword>
<evidence type="ECO:0000256" key="6">
    <source>
        <dbReference type="ARBA" id="ARBA00022840"/>
    </source>
</evidence>
<evidence type="ECO:0000256" key="2">
    <source>
        <dbReference type="ARBA" id="ARBA00012217"/>
    </source>
</evidence>
<keyword evidence="4" id="KW-0547">Nucleotide-binding</keyword>
<evidence type="ECO:0000256" key="7">
    <source>
        <dbReference type="ARBA" id="ARBA00030409"/>
    </source>
</evidence>
<evidence type="ECO:0000256" key="4">
    <source>
        <dbReference type="ARBA" id="ARBA00022741"/>
    </source>
</evidence>
<protein>
    <recommendedName>
        <fullName evidence="2">phosphoribosylaminoimidazolesuccinocarboxamide synthase</fullName>
        <ecNumber evidence="2">6.3.2.6</ecNumber>
    </recommendedName>
    <alternativeName>
        <fullName evidence="7">SAICAR synthetase</fullName>
    </alternativeName>
</protein>
<dbReference type="SUPFAM" id="SSF56104">
    <property type="entry name" value="SAICAR synthase-like"/>
    <property type="match status" value="1"/>
</dbReference>
<dbReference type="Proteomes" id="UP000188354">
    <property type="component" value="Chromosome LG09"/>
</dbReference>
<dbReference type="InterPro" id="IPR028923">
    <property type="entry name" value="SAICAR_synt/ADE2_N"/>
</dbReference>
<dbReference type="Gramene" id="OIW04298">
    <property type="protein sequence ID" value="OIW04298"/>
    <property type="gene ID" value="TanjilG_32490"/>
</dbReference>
<dbReference type="GO" id="GO:0004639">
    <property type="term" value="F:phosphoribosylaminoimidazolesuccinocarboxamide synthase activity"/>
    <property type="evidence" value="ECO:0007669"/>
    <property type="project" value="UniProtKB-EC"/>
</dbReference>
<comment type="pathway">
    <text evidence="1">Purine metabolism; IMP biosynthesis via de novo pathway; 5-amino-1-(5-phospho-D-ribosyl)imidazole-4-carboxamide from 5-amino-1-(5-phospho-D-ribosyl)imidazole-4-carboxylate: step 1/2.</text>
</comment>
<dbReference type="GO" id="GO:0009570">
    <property type="term" value="C:chloroplast stroma"/>
    <property type="evidence" value="ECO:0007669"/>
    <property type="project" value="TreeGrafter"/>
</dbReference>
<evidence type="ECO:0000313" key="10">
    <source>
        <dbReference type="Proteomes" id="UP000188354"/>
    </source>
</evidence>
<organism evidence="9 10">
    <name type="scientific">Lupinus angustifolius</name>
    <name type="common">Narrow-leaved blue lupine</name>
    <dbReference type="NCBI Taxonomy" id="3871"/>
    <lineage>
        <taxon>Eukaryota</taxon>
        <taxon>Viridiplantae</taxon>
        <taxon>Streptophyta</taxon>
        <taxon>Embryophyta</taxon>
        <taxon>Tracheophyta</taxon>
        <taxon>Spermatophyta</taxon>
        <taxon>Magnoliopsida</taxon>
        <taxon>eudicotyledons</taxon>
        <taxon>Gunneridae</taxon>
        <taxon>Pentapetalae</taxon>
        <taxon>rosids</taxon>
        <taxon>fabids</taxon>
        <taxon>Fabales</taxon>
        <taxon>Fabaceae</taxon>
        <taxon>Papilionoideae</taxon>
        <taxon>50 kb inversion clade</taxon>
        <taxon>genistoids sensu lato</taxon>
        <taxon>core genistoids</taxon>
        <taxon>Genisteae</taxon>
        <taxon>Lupinus</taxon>
    </lineage>
</organism>
<dbReference type="EMBL" id="CM007369">
    <property type="protein sequence ID" value="OIW04298.1"/>
    <property type="molecule type" value="Genomic_DNA"/>
</dbReference>
<evidence type="ECO:0000256" key="3">
    <source>
        <dbReference type="ARBA" id="ARBA00022598"/>
    </source>
</evidence>
<gene>
    <name evidence="9" type="ORF">TanjilG_32490</name>
</gene>
<keyword evidence="5" id="KW-0658">Purine biosynthesis</keyword>
<dbReference type="GO" id="GO:0005524">
    <property type="term" value="F:ATP binding"/>
    <property type="evidence" value="ECO:0007669"/>
    <property type="project" value="UniProtKB-KW"/>
</dbReference>
<name>A0A4P1R7T3_LUPAN</name>
<evidence type="ECO:0000256" key="1">
    <source>
        <dbReference type="ARBA" id="ARBA00004672"/>
    </source>
</evidence>
<feature type="domain" description="SAICAR synthetase/ADE2 N-terminal" evidence="8">
    <location>
        <begin position="25"/>
        <end position="99"/>
    </location>
</feature>
<dbReference type="Gene3D" id="3.30.470.20">
    <property type="entry name" value="ATP-grasp fold, B domain"/>
    <property type="match status" value="1"/>
</dbReference>
<dbReference type="UniPathway" id="UPA00074">
    <property type="reaction ID" value="UER00131"/>
</dbReference>
<dbReference type="AlphaFoldDB" id="A0A4P1R7T3"/>
<dbReference type="Pfam" id="PF01259">
    <property type="entry name" value="SAICAR_synt"/>
    <property type="match status" value="1"/>
</dbReference>